<sequence>MKKINKLILGSSAVVTMTSLSVISCDNTGVNYKWVTANEYGVPIPKAARDLHKFMKYTPNTEAIKSINANVAANVINGVDQPQRMQMLYSYLDWTNKIVPIGFQYDVIADSLSPQEKNDLTAQFKHDQPNSTLEELNKFLDEKRRYSTTLYATILVNDSKSGEQAKIDVVLEGFKPYVKLGLDQYAKIVDNVLISQGMPYLADSFDQKDLTAANIKDMDNAINWSGKMLRKYRLGVFPNNPLANFYYSSTFDNGIKINSKATVQEKALAYKVRENQAIKEANELIYRKEKQVVKDLEKNTIIDQGYSDAPYVRTTIQKLLFLAQSYLLEKTSTNRNNPLYHSADLKAAIIEIMNDLGKNYFYAGQQQFVNWWFYEIGIPRDLTKLMIVLFKILEEDLNSSDAAKVKATQEMVEGWTAGINYFLPNARYGGAAKTAILNYVPVTNKRLQTGANVIDNAKPILLANILMQDQDKINDAIEALYDNLFRNFVEHGDGFYYDGSFIQHDNLPYTGSYGEVLFTGIGDIFAYFAGTDLDISTDARFEKVYQFIELAVMPYMFQGSISDTLNGRSIVRSPYSDKQKGLNILGAFTFLVENAPSKYKARLHNFIIDQVSHFSKEQLSALGTKYKIKTTYINRLSEYISKEKMVEEARTNEDWKYYETSYFNKYNQPSAETELLKDQANVPVGVDLARLNNGLVFSKSQDRYVWKQDDFMFNLAFHGRKIGFTEATLGENLESYYYTDGAVLLHTSDNNEPYANDYYSIVPREKIAGVSAWRSSQFDAIDKYVLPEDLVKKFGPDPTKWKSEDAAEIKRIQDETLKYKAFQDSLRDKRKKIEDDLSLRVNHSYNNGIIIDQIGFVKARVQNWSNALATYKTYLMIDNQLIVVGNVDSNNTAANNNTQKDIYTTIENRAAIKNADPKAASKYSESGFSEESIKINNKGYQNFVYHDATTNETNAYVILKNTAHAKTEVNSKYAVIANDTRTLIKEKDKLENQFSWLYFDHDTQKDEYFAYSQIPNYNPQKQQEYLNVLQNIQILVNNRDYIVVKYTKDNQQYYFISSFVEEIESRKNFGVDKEYVQKVEKGVEIAGLGVMHFARPTTMVVRVNADQTWDIVHSTDYDDRNSEVIIDRSLKLIDTRQISNPRVVYTKIQNSKETAAFKKYDATGFTLYNSIAEENGEKHNVWFRVQEVENEKN</sequence>
<dbReference type="Proteomes" id="UP000184322">
    <property type="component" value="Chromosome"/>
</dbReference>
<dbReference type="GO" id="GO:0016829">
    <property type="term" value="F:lyase activity"/>
    <property type="evidence" value="ECO:0007669"/>
    <property type="project" value="InterPro"/>
</dbReference>
<comment type="similarity">
    <text evidence="1">Belongs to the polysaccharide lyase 8 family.</text>
</comment>
<accession>A0A1L4FR88</accession>
<evidence type="ECO:0000259" key="4">
    <source>
        <dbReference type="Pfam" id="PF08124"/>
    </source>
</evidence>
<dbReference type="OrthoDB" id="6636047at2"/>
<dbReference type="EMBL" id="CP017813">
    <property type="protein sequence ID" value="APJ38126.1"/>
    <property type="molecule type" value="Genomic_DNA"/>
</dbReference>
<dbReference type="PROSITE" id="PS51257">
    <property type="entry name" value="PROKAR_LIPOPROTEIN"/>
    <property type="match status" value="1"/>
</dbReference>
<dbReference type="InterPro" id="IPR003159">
    <property type="entry name" value="Lyase_8_central_dom"/>
</dbReference>
<evidence type="ECO:0000259" key="3">
    <source>
        <dbReference type="Pfam" id="PF02278"/>
    </source>
</evidence>
<protein>
    <recommendedName>
        <fullName evidence="7">Hyaluronate lyase</fullName>
    </recommendedName>
</protein>
<evidence type="ECO:0000256" key="1">
    <source>
        <dbReference type="ARBA" id="ARBA00006699"/>
    </source>
</evidence>
<feature type="domain" description="Polysaccharide lyase family 8 central" evidence="3">
    <location>
        <begin position="700"/>
        <end position="1017"/>
    </location>
</feature>
<evidence type="ECO:0000313" key="5">
    <source>
        <dbReference type="EMBL" id="APJ38126.1"/>
    </source>
</evidence>
<dbReference type="Pfam" id="PF08124">
    <property type="entry name" value="Lyase_8_N"/>
    <property type="match status" value="1"/>
</dbReference>
<dbReference type="RefSeq" id="WP_073372131.1">
    <property type="nucleotide sequence ID" value="NZ_CP017813.1"/>
</dbReference>
<dbReference type="PANTHER" id="PTHR38481">
    <property type="entry name" value="HYALURONATE LYASE"/>
    <property type="match status" value="1"/>
</dbReference>
<dbReference type="SUPFAM" id="SSF74650">
    <property type="entry name" value="Galactose mutarotase-like"/>
    <property type="match status" value="2"/>
</dbReference>
<evidence type="ECO:0000256" key="2">
    <source>
        <dbReference type="PIRSR" id="PIRSR638970-1"/>
    </source>
</evidence>
<dbReference type="InterPro" id="IPR008929">
    <property type="entry name" value="Chondroitin_lyas"/>
</dbReference>
<dbReference type="STRING" id="48003.BLA55_00250"/>
<name>A0A1L4FR88_9BACT</name>
<dbReference type="Pfam" id="PF02278">
    <property type="entry name" value="Lyase_8"/>
    <property type="match status" value="1"/>
</dbReference>
<dbReference type="Gene3D" id="2.70.98.10">
    <property type="match status" value="1"/>
</dbReference>
<dbReference type="GO" id="GO:0005975">
    <property type="term" value="P:carbohydrate metabolic process"/>
    <property type="evidence" value="ECO:0007669"/>
    <property type="project" value="InterPro"/>
</dbReference>
<dbReference type="InterPro" id="IPR014718">
    <property type="entry name" value="GH-type_carb-bd"/>
</dbReference>
<dbReference type="SUPFAM" id="SSF48230">
    <property type="entry name" value="Chondroitin AC/alginate lyase"/>
    <property type="match status" value="1"/>
</dbReference>
<feature type="domain" description="Polysaccharide lyase 8 N-terminal alpha-helical" evidence="4">
    <location>
        <begin position="273"/>
        <end position="607"/>
    </location>
</feature>
<dbReference type="InterPro" id="IPR011013">
    <property type="entry name" value="Gal_mutarotase_sf_dom"/>
</dbReference>
<dbReference type="PANTHER" id="PTHR38481:SF1">
    <property type="entry name" value="HYALURONATE LYASE"/>
    <property type="match status" value="1"/>
</dbReference>
<evidence type="ECO:0000313" key="6">
    <source>
        <dbReference type="Proteomes" id="UP000184322"/>
    </source>
</evidence>
<keyword evidence="6" id="KW-1185">Reference proteome</keyword>
<reference evidence="6" key="1">
    <citation type="submission" date="2016-10" db="EMBL/GenBank/DDBJ databases">
        <authorList>
            <person name="Beylefeld A."/>
            <person name="Abolnik C."/>
        </authorList>
    </citation>
    <scope>NUCLEOTIDE SEQUENCE [LARGE SCALE GENOMIC DNA]</scope>
    <source>
        <strain evidence="6">B359_6</strain>
    </source>
</reference>
<evidence type="ECO:0008006" key="7">
    <source>
        <dbReference type="Google" id="ProtNLM"/>
    </source>
</evidence>
<dbReference type="InterPro" id="IPR012970">
    <property type="entry name" value="Lyase_8_alpha_N"/>
</dbReference>
<feature type="active site" evidence="2">
    <location>
        <position position="504"/>
    </location>
</feature>
<organism evidence="5 6">
    <name type="scientific">Mycoplasmopsis pullorum</name>
    <dbReference type="NCBI Taxonomy" id="48003"/>
    <lineage>
        <taxon>Bacteria</taxon>
        <taxon>Bacillati</taxon>
        <taxon>Mycoplasmatota</taxon>
        <taxon>Mycoplasmoidales</taxon>
        <taxon>Metamycoplasmataceae</taxon>
        <taxon>Mycoplasmopsis</taxon>
    </lineage>
</organism>
<feature type="active site" evidence="2">
    <location>
        <position position="513"/>
    </location>
</feature>
<gene>
    <name evidence="5" type="ORF">BLA55_00250</name>
</gene>
<feature type="active site" evidence="2">
    <location>
        <position position="568"/>
    </location>
</feature>
<dbReference type="AlphaFoldDB" id="A0A1L4FR88"/>
<dbReference type="InterPro" id="IPR038970">
    <property type="entry name" value="Lyase_8"/>
</dbReference>
<dbReference type="GO" id="GO:0030246">
    <property type="term" value="F:carbohydrate binding"/>
    <property type="evidence" value="ECO:0007669"/>
    <property type="project" value="InterPro"/>
</dbReference>
<proteinExistence type="inferred from homology"/>
<dbReference type="Gene3D" id="1.50.10.100">
    <property type="entry name" value="Chondroitin AC/alginate lyase"/>
    <property type="match status" value="1"/>
</dbReference>
<dbReference type="KEGG" id="mpul:BLA55_00250"/>